<dbReference type="GO" id="GO:0005524">
    <property type="term" value="F:ATP binding"/>
    <property type="evidence" value="ECO:0007669"/>
    <property type="project" value="UniProtKB-KW"/>
</dbReference>
<evidence type="ECO:0000256" key="6">
    <source>
        <dbReference type="ARBA" id="ARBA00022741"/>
    </source>
</evidence>
<dbReference type="InterPro" id="IPR003439">
    <property type="entry name" value="ABC_transporter-like_ATP-bd"/>
</dbReference>
<dbReference type="NCBIfam" id="TIGR02633">
    <property type="entry name" value="xylG"/>
    <property type="match status" value="1"/>
</dbReference>
<keyword evidence="7 11" id="KW-0067">ATP-binding</keyword>
<evidence type="ECO:0000313" key="11">
    <source>
        <dbReference type="EMBL" id="MYN40006.1"/>
    </source>
</evidence>
<dbReference type="InterPro" id="IPR013455">
    <property type="entry name" value="ABC_transptr_XylG"/>
</dbReference>
<keyword evidence="3" id="KW-0997">Cell inner membrane</keyword>
<sequence length="508" mass="55400">MAEYLLEMRGIVKEFGGVRALNGIDIKLKAGECAGLCGENGAGKSTLMKVLSAVYPHGTWDGEIIWDGQPLRAQSIRETEAAGIVIIHQELMLVPELSVAENIFLGNEITLPGGRMDYAAMNRRAEELLKELNINDVNVVLPVKQYGGGHQQLIEIAKALNKNARLLILDEPSSSLTASEIKVLLTIIHSLKAKGVTCVYISHKLDEVADICDTIVTIRDGQHIATTPMSEMNIDRIIAQMVGREMTQLYPQREHTPGEVIFEARNVTCYDPDNLERKRVDNISFKLRKGEILGIAGLVGAGRTELVSAIFGAYPGRSEAEVWLNGQKLDTSTPVKAIRNGLAMVPEDRKHHGIVPDLGVGHNMTLAVLGDFARGTRIDQEAELATIRKEIKSVKLKTSSPFLPITGLSGGNQQKAVLSKMLLTKPKILILDEPTRGVDVGAKFEIYQLMFDLARQGVSIIMVSSELAEVLGTSDRVLVIGEGHLRGDFVNDNLSQETVLAAALDQAH</sequence>
<accession>A0ABW9WFV2</accession>
<evidence type="ECO:0000256" key="7">
    <source>
        <dbReference type="ARBA" id="ARBA00022840"/>
    </source>
</evidence>
<evidence type="ECO:0000256" key="2">
    <source>
        <dbReference type="ARBA" id="ARBA00022475"/>
    </source>
</evidence>
<keyword evidence="1" id="KW-0813">Transport</keyword>
<feature type="domain" description="ABC transporter" evidence="10">
    <location>
        <begin position="262"/>
        <end position="507"/>
    </location>
</feature>
<dbReference type="SMART" id="SM00382">
    <property type="entry name" value="AAA"/>
    <property type="match status" value="2"/>
</dbReference>
<dbReference type="Proteomes" id="UP000466332">
    <property type="component" value="Unassembled WGS sequence"/>
</dbReference>
<dbReference type="PROSITE" id="PS50893">
    <property type="entry name" value="ABC_TRANSPORTER_2"/>
    <property type="match status" value="2"/>
</dbReference>
<proteinExistence type="predicted"/>
<dbReference type="InterPro" id="IPR027417">
    <property type="entry name" value="P-loop_NTPase"/>
</dbReference>
<evidence type="ECO:0000256" key="1">
    <source>
        <dbReference type="ARBA" id="ARBA00022448"/>
    </source>
</evidence>
<evidence type="ECO:0000259" key="10">
    <source>
        <dbReference type="PROSITE" id="PS50893"/>
    </source>
</evidence>
<keyword evidence="6" id="KW-0547">Nucleotide-binding</keyword>
<keyword evidence="12" id="KW-1185">Reference proteome</keyword>
<dbReference type="InterPro" id="IPR003593">
    <property type="entry name" value="AAA+_ATPase"/>
</dbReference>
<evidence type="ECO:0000256" key="8">
    <source>
        <dbReference type="ARBA" id="ARBA00022967"/>
    </source>
</evidence>
<organism evidence="11 12">
    <name type="scientific">Duganella margarita</name>
    <dbReference type="NCBI Taxonomy" id="2692170"/>
    <lineage>
        <taxon>Bacteria</taxon>
        <taxon>Pseudomonadati</taxon>
        <taxon>Pseudomonadota</taxon>
        <taxon>Betaproteobacteria</taxon>
        <taxon>Burkholderiales</taxon>
        <taxon>Oxalobacteraceae</taxon>
        <taxon>Telluria group</taxon>
        <taxon>Duganella</taxon>
    </lineage>
</organism>
<dbReference type="Pfam" id="PF00005">
    <property type="entry name" value="ABC_tran"/>
    <property type="match status" value="2"/>
</dbReference>
<evidence type="ECO:0000256" key="9">
    <source>
        <dbReference type="ARBA" id="ARBA00023136"/>
    </source>
</evidence>
<keyword evidence="2" id="KW-1003">Cell membrane</keyword>
<protein>
    <submittedName>
        <fullName evidence="11">D-xylose ABC transporter ATP-binding protein</fullName>
    </submittedName>
</protein>
<gene>
    <name evidence="11" type="primary">xylG</name>
    <name evidence="11" type="ORF">GTP55_11530</name>
</gene>
<dbReference type="RefSeq" id="WP_161045070.1">
    <property type="nucleotide sequence ID" value="NZ_WWCS01000006.1"/>
</dbReference>
<dbReference type="InterPro" id="IPR017871">
    <property type="entry name" value="ABC_transporter-like_CS"/>
</dbReference>
<feature type="domain" description="ABC transporter" evidence="10">
    <location>
        <begin position="6"/>
        <end position="245"/>
    </location>
</feature>
<keyword evidence="4" id="KW-0762">Sugar transport</keyword>
<dbReference type="PANTHER" id="PTHR43790:SF1">
    <property type="entry name" value="XYLOSE IMPORT ATP-BINDING PROTEIN XYLG"/>
    <property type="match status" value="1"/>
</dbReference>
<keyword evidence="9" id="KW-0472">Membrane</keyword>
<dbReference type="CDD" id="cd03215">
    <property type="entry name" value="ABC_Carb_Monos_II"/>
    <property type="match status" value="1"/>
</dbReference>
<dbReference type="CDD" id="cd03216">
    <property type="entry name" value="ABC_Carb_Monos_I"/>
    <property type="match status" value="1"/>
</dbReference>
<dbReference type="EMBL" id="WWCS01000006">
    <property type="protein sequence ID" value="MYN40006.1"/>
    <property type="molecule type" value="Genomic_DNA"/>
</dbReference>
<evidence type="ECO:0000256" key="3">
    <source>
        <dbReference type="ARBA" id="ARBA00022519"/>
    </source>
</evidence>
<dbReference type="PANTHER" id="PTHR43790">
    <property type="entry name" value="CARBOHYDRATE TRANSPORT ATP-BINDING PROTEIN MG119-RELATED"/>
    <property type="match status" value="1"/>
</dbReference>
<keyword evidence="5" id="KW-0677">Repeat</keyword>
<dbReference type="SUPFAM" id="SSF52540">
    <property type="entry name" value="P-loop containing nucleoside triphosphate hydrolases"/>
    <property type="match status" value="2"/>
</dbReference>
<comment type="caution">
    <text evidence="11">The sequence shown here is derived from an EMBL/GenBank/DDBJ whole genome shotgun (WGS) entry which is preliminary data.</text>
</comment>
<name>A0ABW9WFV2_9BURK</name>
<evidence type="ECO:0000256" key="4">
    <source>
        <dbReference type="ARBA" id="ARBA00022597"/>
    </source>
</evidence>
<evidence type="ECO:0000256" key="5">
    <source>
        <dbReference type="ARBA" id="ARBA00022737"/>
    </source>
</evidence>
<dbReference type="InterPro" id="IPR050107">
    <property type="entry name" value="ABC_carbohydrate_import_ATPase"/>
</dbReference>
<dbReference type="NCBIfam" id="NF010069">
    <property type="entry name" value="PRK13549.1"/>
    <property type="match status" value="1"/>
</dbReference>
<keyword evidence="8" id="KW-1278">Translocase</keyword>
<reference evidence="11 12" key="1">
    <citation type="submission" date="2019-12" db="EMBL/GenBank/DDBJ databases">
        <title>Novel species isolated from a subtropical stream in China.</title>
        <authorList>
            <person name="Lu H."/>
        </authorList>
    </citation>
    <scope>NUCLEOTIDE SEQUENCE [LARGE SCALE GENOMIC DNA]</scope>
    <source>
        <strain evidence="11 12">FT109W</strain>
    </source>
</reference>
<evidence type="ECO:0000313" key="12">
    <source>
        <dbReference type="Proteomes" id="UP000466332"/>
    </source>
</evidence>
<dbReference type="Gene3D" id="3.40.50.300">
    <property type="entry name" value="P-loop containing nucleotide triphosphate hydrolases"/>
    <property type="match status" value="2"/>
</dbReference>
<dbReference type="PROSITE" id="PS00211">
    <property type="entry name" value="ABC_TRANSPORTER_1"/>
    <property type="match status" value="1"/>
</dbReference>